<dbReference type="AlphaFoldDB" id="A0AB73IJK9"/>
<dbReference type="SUPFAM" id="SSF47729">
    <property type="entry name" value="IHF-like DNA-binding proteins"/>
    <property type="match status" value="1"/>
</dbReference>
<dbReference type="Gene3D" id="4.10.520.10">
    <property type="entry name" value="IHF-like DNA-binding proteins"/>
    <property type="match status" value="1"/>
</dbReference>
<dbReference type="Proteomes" id="UP001229486">
    <property type="component" value="Unassembled WGS sequence"/>
</dbReference>
<evidence type="ECO:0000256" key="2">
    <source>
        <dbReference type="ARBA" id="ARBA00023125"/>
    </source>
</evidence>
<dbReference type="GO" id="GO:0030527">
    <property type="term" value="F:structural constituent of chromatin"/>
    <property type="evidence" value="ECO:0007669"/>
    <property type="project" value="InterPro"/>
</dbReference>
<keyword evidence="2 3" id="KW-0238">DNA-binding</keyword>
<dbReference type="Pfam" id="PF00216">
    <property type="entry name" value="Bac_DNA_binding"/>
    <property type="match status" value="1"/>
</dbReference>
<accession>A0AB73IJK9</accession>
<protein>
    <submittedName>
        <fullName evidence="3">Nucleoid DNA-binding protein</fullName>
    </submittedName>
</protein>
<dbReference type="InterPro" id="IPR010992">
    <property type="entry name" value="IHF-like_DNA-bd_dom_sf"/>
</dbReference>
<evidence type="ECO:0000313" key="3">
    <source>
        <dbReference type="EMBL" id="MDP9649886.1"/>
    </source>
</evidence>
<dbReference type="InterPro" id="IPR000119">
    <property type="entry name" value="Hist_DNA-bd"/>
</dbReference>
<proteinExistence type="inferred from homology"/>
<comment type="similarity">
    <text evidence="1">Belongs to the bacterial histone-like protein family.</text>
</comment>
<dbReference type="GO" id="GO:0003677">
    <property type="term" value="F:DNA binding"/>
    <property type="evidence" value="ECO:0007669"/>
    <property type="project" value="UniProtKB-KW"/>
</dbReference>
<comment type="caution">
    <text evidence="3">The sequence shown here is derived from an EMBL/GenBank/DDBJ whole genome shotgun (WGS) entry which is preliminary data.</text>
</comment>
<reference evidence="3" key="1">
    <citation type="submission" date="2023-07" db="EMBL/GenBank/DDBJ databases">
        <title>Sorghum-associated microbial communities from plants grown in Nebraska, USA.</title>
        <authorList>
            <person name="Schachtman D."/>
        </authorList>
    </citation>
    <scope>NUCLEOTIDE SEQUENCE</scope>
    <source>
        <strain evidence="3">DS1061</strain>
    </source>
</reference>
<sequence length="43" mass="4349">MDMQELIDAVAGKTGSKKAQTAGTLDALIGIVTTAVTKDGTVQ</sequence>
<evidence type="ECO:0000313" key="4">
    <source>
        <dbReference type="Proteomes" id="UP001229486"/>
    </source>
</evidence>
<organism evidence="3 4">
    <name type="scientific">Paraburkholderia caledonica</name>
    <dbReference type="NCBI Taxonomy" id="134536"/>
    <lineage>
        <taxon>Bacteria</taxon>
        <taxon>Pseudomonadati</taxon>
        <taxon>Pseudomonadota</taxon>
        <taxon>Betaproteobacteria</taxon>
        <taxon>Burkholderiales</taxon>
        <taxon>Burkholderiaceae</taxon>
        <taxon>Paraburkholderia</taxon>
    </lineage>
</organism>
<name>A0AB73IJK9_9BURK</name>
<evidence type="ECO:0000256" key="1">
    <source>
        <dbReference type="ARBA" id="ARBA00010529"/>
    </source>
</evidence>
<gene>
    <name evidence="3" type="ORF">J2793_005354</name>
</gene>
<dbReference type="EMBL" id="JAURTK010000007">
    <property type="protein sequence ID" value="MDP9649886.1"/>
    <property type="molecule type" value="Genomic_DNA"/>
</dbReference>